<name>A0AAV7NQC4_PLEWA</name>
<dbReference type="EMBL" id="JANPWB010000012">
    <property type="protein sequence ID" value="KAJ1118296.1"/>
    <property type="molecule type" value="Genomic_DNA"/>
</dbReference>
<comment type="caution">
    <text evidence="1">The sequence shown here is derived from an EMBL/GenBank/DDBJ whole genome shotgun (WGS) entry which is preliminary data.</text>
</comment>
<reference evidence="1" key="1">
    <citation type="journal article" date="2022" name="bioRxiv">
        <title>Sequencing and chromosome-scale assembly of the giantPleurodeles waltlgenome.</title>
        <authorList>
            <person name="Brown T."/>
            <person name="Elewa A."/>
            <person name="Iarovenko S."/>
            <person name="Subramanian E."/>
            <person name="Araus A.J."/>
            <person name="Petzold A."/>
            <person name="Susuki M."/>
            <person name="Suzuki K.-i.T."/>
            <person name="Hayashi T."/>
            <person name="Toyoda A."/>
            <person name="Oliveira C."/>
            <person name="Osipova E."/>
            <person name="Leigh N.D."/>
            <person name="Simon A."/>
            <person name="Yun M.H."/>
        </authorList>
    </citation>
    <scope>NUCLEOTIDE SEQUENCE</scope>
    <source>
        <strain evidence="1">20211129_DDA</strain>
        <tissue evidence="1">Liver</tissue>
    </source>
</reference>
<dbReference type="AlphaFoldDB" id="A0AAV7NQC4"/>
<proteinExistence type="predicted"/>
<keyword evidence="2" id="KW-1185">Reference proteome</keyword>
<sequence>MVLVSRPQLRAYGLPKVLGVGALSEEMVGCLICGASSWAGLVLVEPSCVHEGSHWQASLVGHPFDVFVVVGQVLGGFVPPDVVRCGRGEGTDWLADVPRTDLSLADFWSPLRQGGIHHTVRLNELLHFFIKPWSFPVVGEGALHTAHPRCLHIGNRKNRAIRKPTWLSSSDLRVFLLNQGQSVRDLSNRYPTGLVRVDYLLYYFL</sequence>
<accession>A0AAV7NQC4</accession>
<evidence type="ECO:0000313" key="1">
    <source>
        <dbReference type="EMBL" id="KAJ1118296.1"/>
    </source>
</evidence>
<gene>
    <name evidence="1" type="ORF">NDU88_006491</name>
</gene>
<organism evidence="1 2">
    <name type="scientific">Pleurodeles waltl</name>
    <name type="common">Iberian ribbed newt</name>
    <dbReference type="NCBI Taxonomy" id="8319"/>
    <lineage>
        <taxon>Eukaryota</taxon>
        <taxon>Metazoa</taxon>
        <taxon>Chordata</taxon>
        <taxon>Craniata</taxon>
        <taxon>Vertebrata</taxon>
        <taxon>Euteleostomi</taxon>
        <taxon>Amphibia</taxon>
        <taxon>Batrachia</taxon>
        <taxon>Caudata</taxon>
        <taxon>Salamandroidea</taxon>
        <taxon>Salamandridae</taxon>
        <taxon>Pleurodelinae</taxon>
        <taxon>Pleurodeles</taxon>
    </lineage>
</organism>
<protein>
    <submittedName>
        <fullName evidence="1">Uncharacterized protein</fullName>
    </submittedName>
</protein>
<evidence type="ECO:0000313" key="2">
    <source>
        <dbReference type="Proteomes" id="UP001066276"/>
    </source>
</evidence>
<dbReference type="Proteomes" id="UP001066276">
    <property type="component" value="Chromosome 8"/>
</dbReference>